<proteinExistence type="predicted"/>
<reference evidence="6 7" key="1">
    <citation type="journal article" date="2015" name="Genome Biol. Evol.">
        <title>Comparative Genomics of a Bacterivorous Green Alga Reveals Evolutionary Causalities and Consequences of Phago-Mixotrophic Mode of Nutrition.</title>
        <authorList>
            <person name="Burns J.A."/>
            <person name="Paasch A."/>
            <person name="Narechania A."/>
            <person name="Kim E."/>
        </authorList>
    </citation>
    <scope>NUCLEOTIDE SEQUENCE [LARGE SCALE GENOMIC DNA]</scope>
    <source>
        <strain evidence="6 7">PLY_AMNH</strain>
    </source>
</reference>
<dbReference type="InterPro" id="IPR017907">
    <property type="entry name" value="Znf_RING_CS"/>
</dbReference>
<dbReference type="Proteomes" id="UP001190700">
    <property type="component" value="Unassembled WGS sequence"/>
</dbReference>
<name>A0AAE0BN45_9CHLO</name>
<sequence length="356" mass="38915">MFPESANFLGVYQVEVQWNGHSEMGIEHSGIRYKEAWIDASNVLVSQNSGGKFSLKFTIFVPQASSEWVPDATGLEETFKIQFSADGDSFRGTFQRQGEGGLTANGIKTGNISNHVVNVALPAKPTPNIADKDFQGFGCERTTAHEAVAEFPQDAQFLGTYSTEITWNGDNVLQIERHRIVFKETNVCASDVLVTQRNGCARLRFTIFIPGQTSEWVPGVTGLSESFDINFSETGFEGIFRRHGEGTLSIKGTLRVSLEERSKKLPTVERLARQDSLNCCPVCYETWGSDFVQVQTECGHCFCMGCIVSICNLTPPVTTGVCAMCRSPVTLKGLKRVKNSCEEDTANGSGDSAVSG</sequence>
<evidence type="ECO:0000256" key="1">
    <source>
        <dbReference type="ARBA" id="ARBA00022723"/>
    </source>
</evidence>
<keyword evidence="2 4" id="KW-0863">Zinc-finger</keyword>
<feature type="domain" description="RING-type" evidence="5">
    <location>
        <begin position="280"/>
        <end position="326"/>
    </location>
</feature>
<dbReference type="AlphaFoldDB" id="A0AAE0BN45"/>
<dbReference type="SUPFAM" id="SSF57850">
    <property type="entry name" value="RING/U-box"/>
    <property type="match status" value="1"/>
</dbReference>
<dbReference type="PROSITE" id="PS50089">
    <property type="entry name" value="ZF_RING_2"/>
    <property type="match status" value="1"/>
</dbReference>
<keyword evidence="1" id="KW-0479">Metal-binding</keyword>
<dbReference type="InterPro" id="IPR001841">
    <property type="entry name" value="Znf_RING"/>
</dbReference>
<dbReference type="PROSITE" id="PS00518">
    <property type="entry name" value="ZF_RING_1"/>
    <property type="match status" value="1"/>
</dbReference>
<keyword evidence="7" id="KW-1185">Reference proteome</keyword>
<dbReference type="GO" id="GO:0008270">
    <property type="term" value="F:zinc ion binding"/>
    <property type="evidence" value="ECO:0007669"/>
    <property type="project" value="UniProtKB-KW"/>
</dbReference>
<organism evidence="6 7">
    <name type="scientific">Cymbomonas tetramitiformis</name>
    <dbReference type="NCBI Taxonomy" id="36881"/>
    <lineage>
        <taxon>Eukaryota</taxon>
        <taxon>Viridiplantae</taxon>
        <taxon>Chlorophyta</taxon>
        <taxon>Pyramimonadophyceae</taxon>
        <taxon>Pyramimonadales</taxon>
        <taxon>Pyramimonadaceae</taxon>
        <taxon>Cymbomonas</taxon>
    </lineage>
</organism>
<evidence type="ECO:0000313" key="6">
    <source>
        <dbReference type="EMBL" id="KAK3239013.1"/>
    </source>
</evidence>
<evidence type="ECO:0000256" key="3">
    <source>
        <dbReference type="ARBA" id="ARBA00022833"/>
    </source>
</evidence>
<dbReference type="InterPro" id="IPR013083">
    <property type="entry name" value="Znf_RING/FYVE/PHD"/>
</dbReference>
<evidence type="ECO:0000259" key="5">
    <source>
        <dbReference type="PROSITE" id="PS50089"/>
    </source>
</evidence>
<dbReference type="EMBL" id="LGRX02034051">
    <property type="protein sequence ID" value="KAK3239013.1"/>
    <property type="molecule type" value="Genomic_DNA"/>
</dbReference>
<accession>A0AAE0BN45</accession>
<comment type="caution">
    <text evidence="6">The sequence shown here is derived from an EMBL/GenBank/DDBJ whole genome shotgun (WGS) entry which is preliminary data.</text>
</comment>
<keyword evidence="3" id="KW-0862">Zinc</keyword>
<dbReference type="Gene3D" id="3.30.40.10">
    <property type="entry name" value="Zinc/RING finger domain, C3HC4 (zinc finger)"/>
    <property type="match status" value="1"/>
</dbReference>
<evidence type="ECO:0000256" key="2">
    <source>
        <dbReference type="ARBA" id="ARBA00022771"/>
    </source>
</evidence>
<evidence type="ECO:0000256" key="4">
    <source>
        <dbReference type="PROSITE-ProRule" id="PRU00175"/>
    </source>
</evidence>
<gene>
    <name evidence="6" type="ORF">CYMTET_51031</name>
</gene>
<evidence type="ECO:0000313" key="7">
    <source>
        <dbReference type="Proteomes" id="UP001190700"/>
    </source>
</evidence>
<protein>
    <recommendedName>
        <fullName evidence="5">RING-type domain-containing protein</fullName>
    </recommendedName>
</protein>